<comment type="similarity">
    <text evidence="4">Belongs to the glycosyltransferase 104 family.</text>
</comment>
<dbReference type="RefSeq" id="WP_347705348.1">
    <property type="nucleotide sequence ID" value="NZ_JBDPZD010000003.1"/>
</dbReference>
<dbReference type="Proteomes" id="UP001495147">
    <property type="component" value="Unassembled WGS sequence"/>
</dbReference>
<sequence>MAVAPASLPQHWDIFCRVIDNHGDLGVCWRLCRELAARGAQVRLWVDDASALAWMAPGRHEGVELRAWPAAADLQGLTPGDVVVEAFGCELPAEFVSQMAQRTPAPRWINLEYLSAEDYVERSHGLPSPQFNGPGRGLVKHFFYPGFSAGTGGLLREADLQARQANFNAEAWLAGQGLSRQPGERLVSLFGYPGAPAEALTRLLSDQPTLLLACPGALRDRLAPAPGLRIHALPYLSQPDYDHLLWACDWNFVRGEDSFVRAQWAGKPMVWHIYPQSDGAHATKLEAFMVRSGLPAPQQALWRGWNGLAPLPDKLPPPGDYAMHWRAALLAQDDLVSQLARFLAALG</sequence>
<dbReference type="EMBL" id="JBDPZD010000003">
    <property type="protein sequence ID" value="MEO3692533.1"/>
    <property type="molecule type" value="Genomic_DNA"/>
</dbReference>
<dbReference type="Pfam" id="PF10093">
    <property type="entry name" value="EarP"/>
    <property type="match status" value="1"/>
</dbReference>
<gene>
    <name evidence="8" type="primary">earP</name>
    <name evidence="8" type="ORF">ABDJ85_13720</name>
</gene>
<comment type="function">
    <text evidence="3">Protein-arginine rhamnosyltransferase that catalyzes the transfer of a single rhamnose to elongation factor P (EF-P) on 'Lys-32', a modification required for EF-P-dependent rescue of polyproline stalled ribosomes.</text>
</comment>
<evidence type="ECO:0000256" key="4">
    <source>
        <dbReference type="ARBA" id="ARBA00024346"/>
    </source>
</evidence>
<dbReference type="PIRSF" id="PIRSF015557">
    <property type="entry name" value="UCP015557"/>
    <property type="match status" value="1"/>
</dbReference>
<evidence type="ECO:0000256" key="2">
    <source>
        <dbReference type="ARBA" id="ARBA00022679"/>
    </source>
</evidence>
<keyword evidence="2" id="KW-0808">Transferase</keyword>
<reference evidence="8 9" key="1">
    <citation type="submission" date="2024-05" db="EMBL/GenBank/DDBJ databases">
        <title>Roseateles sp. DJS-2-20 16S ribosomal RNA gene Genome sequencing and assembly.</title>
        <authorList>
            <person name="Woo H."/>
        </authorList>
    </citation>
    <scope>NUCLEOTIDE SEQUENCE [LARGE SCALE GENOMIC DNA]</scope>
    <source>
        <strain evidence="8 9">DJS-2-20</strain>
    </source>
</reference>
<evidence type="ECO:0000256" key="1">
    <source>
        <dbReference type="ARBA" id="ARBA00022676"/>
    </source>
</evidence>
<dbReference type="NCBIfam" id="TIGR03837">
    <property type="entry name" value="efp_Arg_rhamno"/>
    <property type="match status" value="1"/>
</dbReference>
<evidence type="ECO:0000256" key="3">
    <source>
        <dbReference type="ARBA" id="ARBA00024303"/>
    </source>
</evidence>
<evidence type="ECO:0000256" key="6">
    <source>
        <dbReference type="ARBA" id="ARBA00030025"/>
    </source>
</evidence>
<proteinExistence type="inferred from homology"/>
<comment type="caution">
    <text evidence="8">The sequence shown here is derived from an EMBL/GenBank/DDBJ whole genome shotgun (WGS) entry which is preliminary data.</text>
</comment>
<evidence type="ECO:0000313" key="8">
    <source>
        <dbReference type="EMBL" id="MEO3692533.1"/>
    </source>
</evidence>
<organism evidence="8 9">
    <name type="scientific">Roseateles paludis</name>
    <dbReference type="NCBI Taxonomy" id="3145238"/>
    <lineage>
        <taxon>Bacteria</taxon>
        <taxon>Pseudomonadati</taxon>
        <taxon>Pseudomonadota</taxon>
        <taxon>Betaproteobacteria</taxon>
        <taxon>Burkholderiales</taxon>
        <taxon>Sphaerotilaceae</taxon>
        <taxon>Roseateles</taxon>
    </lineage>
</organism>
<evidence type="ECO:0000256" key="7">
    <source>
        <dbReference type="ARBA" id="ARBA00048472"/>
    </source>
</evidence>
<dbReference type="GO" id="GO:0003746">
    <property type="term" value="F:translation elongation factor activity"/>
    <property type="evidence" value="ECO:0007669"/>
    <property type="project" value="UniProtKB-KW"/>
</dbReference>
<accession>A0ABV0G467</accession>
<protein>
    <recommendedName>
        <fullName evidence="5">Protein-arginine rhamnosyltransferase</fullName>
    </recommendedName>
    <alternativeName>
        <fullName evidence="6">EF-P arginine rhamnosyltransferase</fullName>
    </alternativeName>
</protein>
<evidence type="ECO:0000256" key="5">
    <source>
        <dbReference type="ARBA" id="ARBA00024416"/>
    </source>
</evidence>
<evidence type="ECO:0000313" key="9">
    <source>
        <dbReference type="Proteomes" id="UP001495147"/>
    </source>
</evidence>
<keyword evidence="8" id="KW-0251">Elongation factor</keyword>
<dbReference type="InterPro" id="IPR016633">
    <property type="entry name" value="EarP"/>
</dbReference>
<keyword evidence="9" id="KW-1185">Reference proteome</keyword>
<comment type="catalytic activity">
    <reaction evidence="7">
        <text>dTDP-beta-L-rhamnose + L-arginyl-[protein] = N(omega)-(alpha-L-rhamnosyl)-L-arginyl-[protein] + dTDP + H(+)</text>
        <dbReference type="Rhea" id="RHEA:66692"/>
        <dbReference type="Rhea" id="RHEA-COMP:10532"/>
        <dbReference type="Rhea" id="RHEA-COMP:17096"/>
        <dbReference type="ChEBI" id="CHEBI:15378"/>
        <dbReference type="ChEBI" id="CHEBI:29965"/>
        <dbReference type="ChEBI" id="CHEBI:57510"/>
        <dbReference type="ChEBI" id="CHEBI:58369"/>
        <dbReference type="ChEBI" id="CHEBI:167445"/>
    </reaction>
    <physiologicalReaction direction="left-to-right" evidence="7">
        <dbReference type="Rhea" id="RHEA:66693"/>
    </physiologicalReaction>
</comment>
<name>A0ABV0G467_9BURK</name>
<keyword evidence="8" id="KW-0648">Protein biosynthesis</keyword>
<keyword evidence="1" id="KW-0328">Glycosyltransferase</keyword>